<comment type="caution">
    <text evidence="1">The sequence shown here is derived from an EMBL/GenBank/DDBJ whole genome shotgun (WGS) entry which is preliminary data.</text>
</comment>
<reference evidence="1 2" key="1">
    <citation type="journal article" date="2018" name="Arch. Microbiol.">
        <title>New insights into the metabolic potential of the phototrophic purple bacterium Rhodopila globiformis DSM 161(T) from its draft genome sequence and evidence for a vanadium-dependent nitrogenase.</title>
        <authorList>
            <person name="Imhoff J.F."/>
            <person name="Rahn T."/>
            <person name="Kunzel S."/>
            <person name="Neulinger S.C."/>
        </authorList>
    </citation>
    <scope>NUCLEOTIDE SEQUENCE [LARGE SCALE GENOMIC DNA]</scope>
    <source>
        <strain evidence="1 2">DSM 161</strain>
    </source>
</reference>
<dbReference type="InterPro" id="IPR029063">
    <property type="entry name" value="SAM-dependent_MTases_sf"/>
</dbReference>
<sequence>MDELRQKLWKGANPLAGFPIRLIAEDSQGWQSQHPFLGSTIEAIRPRVVIEVGVWKGGSTLTMAHRLKDLGIDGAVIAVDTWLGSWDHWVQPHWHEELCFVNGYPHLFEKFAANVIHHGVQDFVVPLPLDSVNARNVISAFGISADMIHIDGGHDYAAVMMDLIQWWPVLRQGGVFIGDDYNENGTGWPDVFRAVNDFLAQVPHTGFEFHSGKCRVIKA</sequence>
<organism evidence="1 2">
    <name type="scientific">Rhodopila globiformis</name>
    <name type="common">Rhodopseudomonas globiformis</name>
    <dbReference type="NCBI Taxonomy" id="1071"/>
    <lineage>
        <taxon>Bacteria</taxon>
        <taxon>Pseudomonadati</taxon>
        <taxon>Pseudomonadota</taxon>
        <taxon>Alphaproteobacteria</taxon>
        <taxon>Acetobacterales</taxon>
        <taxon>Acetobacteraceae</taxon>
        <taxon>Rhodopila</taxon>
    </lineage>
</organism>
<dbReference type="PANTHER" id="PTHR37909">
    <property type="entry name" value="S-ADENOSYL-L-METHIONINE-DEPENDENT METHYLTRANSFERASES SUPERFAMILY PROTEIN"/>
    <property type="match status" value="1"/>
</dbReference>
<dbReference type="GO" id="GO:0008168">
    <property type="term" value="F:methyltransferase activity"/>
    <property type="evidence" value="ECO:0007669"/>
    <property type="project" value="UniProtKB-KW"/>
</dbReference>
<gene>
    <name evidence="1" type="ORF">CCS01_20000</name>
</gene>
<dbReference type="Pfam" id="PF13578">
    <property type="entry name" value="Methyltransf_24"/>
    <property type="match status" value="1"/>
</dbReference>
<keyword evidence="1" id="KW-0808">Transferase</keyword>
<dbReference type="Gene3D" id="3.40.50.150">
    <property type="entry name" value="Vaccinia Virus protein VP39"/>
    <property type="match status" value="1"/>
</dbReference>
<keyword evidence="1" id="KW-0489">Methyltransferase</keyword>
<evidence type="ECO:0000313" key="1">
    <source>
        <dbReference type="EMBL" id="PPQ30188.1"/>
    </source>
</evidence>
<dbReference type="Proteomes" id="UP000239724">
    <property type="component" value="Unassembled WGS sequence"/>
</dbReference>
<dbReference type="SUPFAM" id="SSF53335">
    <property type="entry name" value="S-adenosyl-L-methionine-dependent methyltransferases"/>
    <property type="match status" value="1"/>
</dbReference>
<keyword evidence="2" id="KW-1185">Reference proteome</keyword>
<accession>A0A2S6N6F9</accession>
<dbReference type="AlphaFoldDB" id="A0A2S6N6F9"/>
<name>A0A2S6N6F9_RHOGL</name>
<dbReference type="OrthoDB" id="7236134at2"/>
<evidence type="ECO:0000313" key="2">
    <source>
        <dbReference type="Proteomes" id="UP000239724"/>
    </source>
</evidence>
<dbReference type="EMBL" id="NHRY01000216">
    <property type="protein sequence ID" value="PPQ30188.1"/>
    <property type="molecule type" value="Genomic_DNA"/>
</dbReference>
<proteinExistence type="predicted"/>
<dbReference type="PANTHER" id="PTHR37909:SF1">
    <property type="entry name" value="S-ADENOSYL-L-METHIONINE-DEPENDENT METHYLTRANSFERASES SUPERFAMILY PROTEIN"/>
    <property type="match status" value="1"/>
</dbReference>
<protein>
    <submittedName>
        <fullName evidence="1">Methyltransferase</fullName>
    </submittedName>
</protein>
<dbReference type="GO" id="GO:0032259">
    <property type="term" value="P:methylation"/>
    <property type="evidence" value="ECO:0007669"/>
    <property type="project" value="UniProtKB-KW"/>
</dbReference>